<sequence>MKKKKFNLAYMSTTSSPIILLGFINKNWAVIILGFLLLATFIIGGQMQTKRQKVE</sequence>
<feature type="transmembrane region" description="Helical" evidence="1">
    <location>
        <begin position="7"/>
        <end position="24"/>
    </location>
</feature>
<organism evidence="2 3">
    <name type="scientific">Lederbergia citri</name>
    <dbReference type="NCBI Taxonomy" id="2833580"/>
    <lineage>
        <taxon>Bacteria</taxon>
        <taxon>Bacillati</taxon>
        <taxon>Bacillota</taxon>
        <taxon>Bacilli</taxon>
        <taxon>Bacillales</taxon>
        <taxon>Bacillaceae</taxon>
        <taxon>Lederbergia</taxon>
    </lineage>
</organism>
<keyword evidence="3" id="KW-1185">Reference proteome</keyword>
<proteinExistence type="predicted"/>
<dbReference type="EMBL" id="JAGYPG010000006">
    <property type="protein sequence ID" value="MBS4197942.1"/>
    <property type="molecule type" value="Genomic_DNA"/>
</dbReference>
<keyword evidence="1" id="KW-0812">Transmembrane</keyword>
<evidence type="ECO:0000313" key="2">
    <source>
        <dbReference type="EMBL" id="MBS4197942.1"/>
    </source>
</evidence>
<keyword evidence="1" id="KW-0472">Membrane</keyword>
<accession>A0A942YIT9</accession>
<evidence type="ECO:0000256" key="1">
    <source>
        <dbReference type="SAM" id="Phobius"/>
    </source>
</evidence>
<reference evidence="2 3" key="1">
    <citation type="submission" date="2021-05" db="EMBL/GenBank/DDBJ databases">
        <title>Novel Bacillus species.</title>
        <authorList>
            <person name="Liu G."/>
        </authorList>
    </citation>
    <scope>NUCLEOTIDE SEQUENCE [LARGE SCALE GENOMIC DNA]</scope>
    <source>
        <strain evidence="3">FJAT-49780</strain>
    </source>
</reference>
<dbReference type="Proteomes" id="UP000681414">
    <property type="component" value="Unassembled WGS sequence"/>
</dbReference>
<comment type="caution">
    <text evidence="2">The sequence shown here is derived from an EMBL/GenBank/DDBJ whole genome shotgun (WGS) entry which is preliminary data.</text>
</comment>
<gene>
    <name evidence="2" type="ORF">KHA97_23165</name>
</gene>
<keyword evidence="1" id="KW-1133">Transmembrane helix</keyword>
<name>A0A942YIT9_9BACI</name>
<dbReference type="RefSeq" id="WP_213127173.1">
    <property type="nucleotide sequence ID" value="NZ_JAGYPG010000006.1"/>
</dbReference>
<evidence type="ECO:0000313" key="3">
    <source>
        <dbReference type="Proteomes" id="UP000681414"/>
    </source>
</evidence>
<protein>
    <submittedName>
        <fullName evidence="2">Uncharacterized protein</fullName>
    </submittedName>
</protein>
<feature type="transmembrane region" description="Helical" evidence="1">
    <location>
        <begin position="30"/>
        <end position="47"/>
    </location>
</feature>
<dbReference type="AlphaFoldDB" id="A0A942YIT9"/>